<keyword evidence="11" id="KW-1185">Reference proteome</keyword>
<evidence type="ECO:0000256" key="4">
    <source>
        <dbReference type="ARBA" id="ARBA00023002"/>
    </source>
</evidence>
<reference evidence="10" key="1">
    <citation type="submission" date="2022-11" db="EMBL/GenBank/DDBJ databases">
        <authorList>
            <person name="Scott C."/>
            <person name="Bruce N."/>
        </authorList>
    </citation>
    <scope>NUCLEOTIDE SEQUENCE</scope>
</reference>
<dbReference type="AlphaFoldDB" id="A0A9P1H6F3"/>
<keyword evidence="3" id="KW-0274">FAD</keyword>
<evidence type="ECO:0000256" key="6">
    <source>
        <dbReference type="ARBA" id="ARBA00037941"/>
    </source>
</evidence>
<dbReference type="EMBL" id="CALLCH030000015">
    <property type="protein sequence ID" value="CAI4216887.1"/>
    <property type="molecule type" value="Genomic_DNA"/>
</dbReference>
<dbReference type="SUPFAM" id="SSF51905">
    <property type="entry name" value="FAD/NAD(P)-binding domain"/>
    <property type="match status" value="1"/>
</dbReference>
<dbReference type="PANTHER" id="PTHR43104">
    <property type="entry name" value="L-2-HYDROXYGLUTARATE DEHYDROGENASE, MITOCHONDRIAL"/>
    <property type="match status" value="1"/>
</dbReference>
<evidence type="ECO:0000256" key="3">
    <source>
        <dbReference type="ARBA" id="ARBA00022827"/>
    </source>
</evidence>
<evidence type="ECO:0000259" key="9">
    <source>
        <dbReference type="Pfam" id="PF01266"/>
    </source>
</evidence>
<dbReference type="OrthoDB" id="498204at2759"/>
<keyword evidence="2" id="KW-0285">Flavoprotein</keyword>
<dbReference type="InterPro" id="IPR006076">
    <property type="entry name" value="FAD-dep_OxRdtase"/>
</dbReference>
<comment type="similarity">
    <text evidence="6">Belongs to the L2HGDH family.</text>
</comment>
<dbReference type="InterPro" id="IPR036188">
    <property type="entry name" value="FAD/NAD-bd_sf"/>
</dbReference>
<dbReference type="PANTHER" id="PTHR43104:SF4">
    <property type="entry name" value="L-2-HYDROXYGLUTARATE DEHYDROGENASE, MITOCHONDRIAL"/>
    <property type="match status" value="1"/>
</dbReference>
<dbReference type="Proteomes" id="UP000838763">
    <property type="component" value="Unassembled WGS sequence"/>
</dbReference>
<comment type="caution">
    <text evidence="10">The sequence shown here is derived from an EMBL/GenBank/DDBJ whole genome shotgun (WGS) entry which is preliminary data.</text>
</comment>
<evidence type="ECO:0000256" key="2">
    <source>
        <dbReference type="ARBA" id="ARBA00022630"/>
    </source>
</evidence>
<dbReference type="EC" id="1.1.99.2" evidence="7"/>
<gene>
    <name evidence="10" type="ORF">PPNO1_LOCUS6530</name>
</gene>
<evidence type="ECO:0000256" key="7">
    <source>
        <dbReference type="ARBA" id="ARBA00038878"/>
    </source>
</evidence>
<comment type="cofactor">
    <cofactor evidence="1">
        <name>FAD</name>
        <dbReference type="ChEBI" id="CHEBI:57692"/>
    </cofactor>
</comment>
<dbReference type="Pfam" id="PF01266">
    <property type="entry name" value="DAO"/>
    <property type="match status" value="1"/>
</dbReference>
<keyword evidence="4" id="KW-0560">Oxidoreductase</keyword>
<dbReference type="Gene3D" id="3.50.50.60">
    <property type="entry name" value="FAD/NAD(P)-binding domain"/>
    <property type="match status" value="1"/>
</dbReference>
<accession>A0A9P1H6F3</accession>
<proteinExistence type="inferred from homology"/>
<evidence type="ECO:0000256" key="5">
    <source>
        <dbReference type="ARBA" id="ARBA00036066"/>
    </source>
</evidence>
<evidence type="ECO:0000313" key="11">
    <source>
        <dbReference type="Proteomes" id="UP000838763"/>
    </source>
</evidence>
<name>A0A9P1H6F3_9PEZI</name>
<organism evidence="10 11">
    <name type="scientific">Parascedosporium putredinis</name>
    <dbReference type="NCBI Taxonomy" id="1442378"/>
    <lineage>
        <taxon>Eukaryota</taxon>
        <taxon>Fungi</taxon>
        <taxon>Dikarya</taxon>
        <taxon>Ascomycota</taxon>
        <taxon>Pezizomycotina</taxon>
        <taxon>Sordariomycetes</taxon>
        <taxon>Hypocreomycetidae</taxon>
        <taxon>Microascales</taxon>
        <taxon>Microascaceae</taxon>
        <taxon>Parascedosporium</taxon>
    </lineage>
</organism>
<comment type="catalytic activity">
    <reaction evidence="5">
        <text>(S)-2-hydroxyglutarate + A = 2-oxoglutarate + AH2</text>
        <dbReference type="Rhea" id="RHEA:21252"/>
        <dbReference type="ChEBI" id="CHEBI:13193"/>
        <dbReference type="ChEBI" id="CHEBI:16782"/>
        <dbReference type="ChEBI" id="CHEBI:16810"/>
        <dbReference type="ChEBI" id="CHEBI:17499"/>
        <dbReference type="EC" id="1.1.99.2"/>
    </reaction>
</comment>
<protein>
    <recommendedName>
        <fullName evidence="8">L-2-hydroxyglutarate dehydrogenase, mitochondrial</fullName>
        <ecNumber evidence="7">1.1.99.2</ecNumber>
    </recommendedName>
</protein>
<evidence type="ECO:0000256" key="1">
    <source>
        <dbReference type="ARBA" id="ARBA00001974"/>
    </source>
</evidence>
<evidence type="ECO:0000256" key="8">
    <source>
        <dbReference type="ARBA" id="ARBA00041137"/>
    </source>
</evidence>
<dbReference type="GO" id="GO:0047545">
    <property type="term" value="F:(S)-2-hydroxyglutarate dehydrogenase activity"/>
    <property type="evidence" value="ECO:0007669"/>
    <property type="project" value="UniProtKB-EC"/>
</dbReference>
<evidence type="ECO:0000313" key="10">
    <source>
        <dbReference type="EMBL" id="CAI4216887.1"/>
    </source>
</evidence>
<feature type="domain" description="FAD dependent oxidoreductase" evidence="9">
    <location>
        <begin position="37"/>
        <end position="193"/>
    </location>
</feature>
<sequence>MRLPLLTARLPLLARSAKQPRRAISTTSAHHADFAHIVIGAGVVGLASARSLAALGPTLLLERRAMHGTETSSRNSEVIHAGLYYGRDSLKTALCIRGRHLLYDFCAEHGVEHRKTGKWIVAQDETQLRALEGVARLAGQLDVPVRWVGEAEVARDGEGVRAAAGCLESPETGIVDSHGFMTALLGLFEEDGGS</sequence>